<evidence type="ECO:0000313" key="1">
    <source>
        <dbReference type="EMBL" id="OGF24926.1"/>
    </source>
</evidence>
<sequence>MLKKNVFIVAILMFSMIAMYGYVPMAKADSLTSAKDTLSTSAPTVAATHTITFAPNVNLIADDVVTFTFNAGFTGIDNLNATCPGNGTEGGAGQVITCTVVDTLATDTPYIMTLTGVTNPGVGYYDVTVGHDSDQGAASSKMIVYIISQVTVNATVDASLTFAVAGTATSTTINGDDTTGSTTATSMQFGTLDYDQAIMGQRLAVTTNADSGYTVTVQQDGNLRTAGSADIDSYSTTTVADWAEPTPNINDDSTWGYMGVASGDTVLTVPGVVDGDITDGFYVGFDGTSPLEVMRHTGPADGTTEHIGWEFVAYSVEISALQEAGDYSNTLTYICTPTF</sequence>
<accession>A0A1F5SE99</accession>
<protein>
    <submittedName>
        <fullName evidence="1">Uncharacterized protein</fullName>
    </submittedName>
</protein>
<proteinExistence type="predicted"/>
<organism evidence="1 2">
    <name type="scientific">Candidatus Falkowbacteria bacterium RIFOXYA2_FULL_47_19</name>
    <dbReference type="NCBI Taxonomy" id="1797994"/>
    <lineage>
        <taxon>Bacteria</taxon>
        <taxon>Candidatus Falkowiibacteriota</taxon>
    </lineage>
</organism>
<comment type="caution">
    <text evidence="1">The sequence shown here is derived from an EMBL/GenBank/DDBJ whole genome shotgun (WGS) entry which is preliminary data.</text>
</comment>
<reference evidence="1 2" key="1">
    <citation type="journal article" date="2016" name="Nat. Commun.">
        <title>Thousands of microbial genomes shed light on interconnected biogeochemical processes in an aquifer system.</title>
        <authorList>
            <person name="Anantharaman K."/>
            <person name="Brown C.T."/>
            <person name="Hug L.A."/>
            <person name="Sharon I."/>
            <person name="Castelle C.J."/>
            <person name="Probst A.J."/>
            <person name="Thomas B.C."/>
            <person name="Singh A."/>
            <person name="Wilkins M.J."/>
            <person name="Karaoz U."/>
            <person name="Brodie E.L."/>
            <person name="Williams K.H."/>
            <person name="Hubbard S.S."/>
            <person name="Banfield J.F."/>
        </authorList>
    </citation>
    <scope>NUCLEOTIDE SEQUENCE [LARGE SCALE GENOMIC DNA]</scope>
</reference>
<dbReference type="Proteomes" id="UP000178367">
    <property type="component" value="Unassembled WGS sequence"/>
</dbReference>
<evidence type="ECO:0000313" key="2">
    <source>
        <dbReference type="Proteomes" id="UP000178367"/>
    </source>
</evidence>
<dbReference type="EMBL" id="MFGB01000025">
    <property type="protein sequence ID" value="OGF24926.1"/>
    <property type="molecule type" value="Genomic_DNA"/>
</dbReference>
<name>A0A1F5SE99_9BACT</name>
<gene>
    <name evidence="1" type="ORF">A2227_04530</name>
</gene>
<dbReference type="AlphaFoldDB" id="A0A1F5SE99"/>
<dbReference type="STRING" id="1797994.A2227_04530"/>